<keyword evidence="5" id="KW-1185">Reference proteome</keyword>
<feature type="region of interest" description="Disordered" evidence="1">
    <location>
        <begin position="20"/>
        <end position="88"/>
    </location>
</feature>
<accession>A0A9Q0D6B6</accession>
<reference evidence="2" key="1">
    <citation type="submission" date="2022-07" db="EMBL/GenBank/DDBJ databases">
        <title>Chromosome-level genome of Muraenolepis orangiensis.</title>
        <authorList>
            <person name="Kim J."/>
        </authorList>
    </citation>
    <scope>NUCLEOTIDE SEQUENCE</scope>
    <source>
        <strain evidence="2">KU_S4_2022</strain>
        <tissue evidence="2">Muscle</tissue>
    </source>
</reference>
<name>A0A9Q0D6B6_9TELE</name>
<dbReference type="Proteomes" id="UP001148018">
    <property type="component" value="Unassembled WGS sequence"/>
</dbReference>
<evidence type="ECO:0000256" key="1">
    <source>
        <dbReference type="SAM" id="MobiDB-lite"/>
    </source>
</evidence>
<comment type="caution">
    <text evidence="2">The sequence shown here is derived from an EMBL/GenBank/DDBJ whole genome shotgun (WGS) entry which is preliminary data.</text>
</comment>
<evidence type="ECO:0000313" key="4">
    <source>
        <dbReference type="EMBL" id="KAJ3603188.1"/>
    </source>
</evidence>
<sequence>MYNWTVNNVELDIVRVTTERRQPEPLAPPYKKKKKREGASQEPITALPAASHVTRFVRRAQAPKSTMTASLVPHTHPHTHSTHPHTTTTSLKRAAKMAAVRCDPLDWMFSQSTAAGSETVVDCTRMTSLNELKCPKGGHHLTGIIMALDKSLKR</sequence>
<evidence type="ECO:0000313" key="5">
    <source>
        <dbReference type="Proteomes" id="UP001148018"/>
    </source>
</evidence>
<dbReference type="EMBL" id="JANIIK010000046">
    <property type="protein sequence ID" value="KAJ3603188.1"/>
    <property type="molecule type" value="Genomic_DNA"/>
</dbReference>
<dbReference type="EMBL" id="JANIIK010003006">
    <property type="protein sequence ID" value="KAJ3581329.1"/>
    <property type="molecule type" value="Genomic_DNA"/>
</dbReference>
<dbReference type="EMBL" id="JANIIK010003063">
    <property type="protein sequence ID" value="KAJ3581300.1"/>
    <property type="molecule type" value="Genomic_DNA"/>
</dbReference>
<organism evidence="2 5">
    <name type="scientific">Muraenolepis orangiensis</name>
    <name type="common">Patagonian moray cod</name>
    <dbReference type="NCBI Taxonomy" id="630683"/>
    <lineage>
        <taxon>Eukaryota</taxon>
        <taxon>Metazoa</taxon>
        <taxon>Chordata</taxon>
        <taxon>Craniata</taxon>
        <taxon>Vertebrata</taxon>
        <taxon>Euteleostomi</taxon>
        <taxon>Actinopterygii</taxon>
        <taxon>Neopterygii</taxon>
        <taxon>Teleostei</taxon>
        <taxon>Neoteleostei</taxon>
        <taxon>Acanthomorphata</taxon>
        <taxon>Zeiogadaria</taxon>
        <taxon>Gadariae</taxon>
        <taxon>Gadiformes</taxon>
        <taxon>Muraenolepidoidei</taxon>
        <taxon>Muraenolepididae</taxon>
        <taxon>Muraenolepis</taxon>
    </lineage>
</organism>
<evidence type="ECO:0000313" key="2">
    <source>
        <dbReference type="EMBL" id="KAJ3581300.1"/>
    </source>
</evidence>
<proteinExistence type="predicted"/>
<protein>
    <submittedName>
        <fullName evidence="2">Uncharacterized protein</fullName>
    </submittedName>
</protein>
<evidence type="ECO:0000313" key="3">
    <source>
        <dbReference type="EMBL" id="KAJ3581329.1"/>
    </source>
</evidence>
<dbReference type="AlphaFoldDB" id="A0A9Q0D6B6"/>
<gene>
    <name evidence="3" type="ORF">NHX12_016770</name>
    <name evidence="2" type="ORF">NHX12_016798</name>
    <name evidence="4" type="ORF">NHX12_030931</name>
</gene>